<dbReference type="InterPro" id="IPR011992">
    <property type="entry name" value="EF-hand-dom_pair"/>
</dbReference>
<keyword evidence="5 7" id="KW-0472">Membrane</keyword>
<feature type="compositionally biased region" description="Low complexity" evidence="6">
    <location>
        <begin position="157"/>
        <end position="175"/>
    </location>
</feature>
<dbReference type="Gene3D" id="1.10.287.70">
    <property type="match status" value="1"/>
</dbReference>
<evidence type="ECO:0000256" key="7">
    <source>
        <dbReference type="SAM" id="Phobius"/>
    </source>
</evidence>
<dbReference type="Pfam" id="PF13202">
    <property type="entry name" value="EF-hand_5"/>
    <property type="match status" value="1"/>
</dbReference>
<dbReference type="InterPro" id="IPR027359">
    <property type="entry name" value="Volt_channel_dom_sf"/>
</dbReference>
<dbReference type="PROSITE" id="PS00018">
    <property type="entry name" value="EF_HAND_1"/>
    <property type="match status" value="2"/>
</dbReference>
<dbReference type="InterPro" id="IPR018247">
    <property type="entry name" value="EF_Hand_1_Ca_BS"/>
</dbReference>
<dbReference type="InterPro" id="IPR005821">
    <property type="entry name" value="Ion_trans_dom"/>
</dbReference>
<dbReference type="SUPFAM" id="SSF81324">
    <property type="entry name" value="Voltage-gated potassium channels"/>
    <property type="match status" value="1"/>
</dbReference>
<dbReference type="EMBL" id="CAJNNW010006914">
    <property type="protein sequence ID" value="CAE8648759.1"/>
    <property type="molecule type" value="Genomic_DNA"/>
</dbReference>
<feature type="domain" description="EF-hand" evidence="8">
    <location>
        <begin position="604"/>
        <end position="639"/>
    </location>
</feature>
<dbReference type="SUPFAM" id="SSF47473">
    <property type="entry name" value="EF-hand"/>
    <property type="match status" value="1"/>
</dbReference>
<dbReference type="InterPro" id="IPR043203">
    <property type="entry name" value="VGCC_Ca_Na"/>
</dbReference>
<dbReference type="PROSITE" id="PS50222">
    <property type="entry name" value="EF_HAND_2"/>
    <property type="match status" value="2"/>
</dbReference>
<feature type="compositionally biased region" description="Low complexity" evidence="6">
    <location>
        <begin position="260"/>
        <end position="275"/>
    </location>
</feature>
<evidence type="ECO:0000256" key="6">
    <source>
        <dbReference type="SAM" id="MobiDB-lite"/>
    </source>
</evidence>
<dbReference type="AlphaFoldDB" id="A0A813IEK5"/>
<dbReference type="PANTHER" id="PTHR10037:SF62">
    <property type="entry name" value="SODIUM CHANNEL PROTEIN 60E"/>
    <property type="match status" value="1"/>
</dbReference>
<feature type="transmembrane region" description="Helical" evidence="7">
    <location>
        <begin position="331"/>
        <end position="352"/>
    </location>
</feature>
<dbReference type="GO" id="GO:0005248">
    <property type="term" value="F:voltage-gated sodium channel activity"/>
    <property type="evidence" value="ECO:0007669"/>
    <property type="project" value="TreeGrafter"/>
</dbReference>
<organism evidence="9 10">
    <name type="scientific">Polarella glacialis</name>
    <name type="common">Dinoflagellate</name>
    <dbReference type="NCBI Taxonomy" id="89957"/>
    <lineage>
        <taxon>Eukaryota</taxon>
        <taxon>Sar</taxon>
        <taxon>Alveolata</taxon>
        <taxon>Dinophyceae</taxon>
        <taxon>Suessiales</taxon>
        <taxon>Suessiaceae</taxon>
        <taxon>Polarella</taxon>
    </lineage>
</organism>
<feature type="compositionally biased region" description="Low complexity" evidence="6">
    <location>
        <begin position="110"/>
        <end position="119"/>
    </location>
</feature>
<protein>
    <recommendedName>
        <fullName evidence="8">EF-hand domain-containing protein</fullName>
    </recommendedName>
</protein>
<proteinExistence type="predicted"/>
<evidence type="ECO:0000256" key="2">
    <source>
        <dbReference type="ARBA" id="ARBA00022692"/>
    </source>
</evidence>
<keyword evidence="4 7" id="KW-1133">Transmembrane helix</keyword>
<feature type="region of interest" description="Disordered" evidence="6">
    <location>
        <begin position="257"/>
        <end position="276"/>
    </location>
</feature>
<evidence type="ECO:0000313" key="10">
    <source>
        <dbReference type="Proteomes" id="UP000626109"/>
    </source>
</evidence>
<feature type="transmembrane region" description="Helical" evidence="7">
    <location>
        <begin position="478"/>
        <end position="500"/>
    </location>
</feature>
<dbReference type="SMART" id="SM00054">
    <property type="entry name" value="EFh"/>
    <property type="match status" value="2"/>
</dbReference>
<feature type="region of interest" description="Disordered" evidence="6">
    <location>
        <begin position="63"/>
        <end position="119"/>
    </location>
</feature>
<dbReference type="Pfam" id="PF13833">
    <property type="entry name" value="EF-hand_8"/>
    <property type="match status" value="1"/>
</dbReference>
<evidence type="ECO:0000259" key="8">
    <source>
        <dbReference type="PROSITE" id="PS50222"/>
    </source>
</evidence>
<comment type="caution">
    <text evidence="9">The sequence shown here is derived from an EMBL/GenBank/DDBJ whole genome shotgun (WGS) entry which is preliminary data.</text>
</comment>
<dbReference type="Gene3D" id="1.10.238.10">
    <property type="entry name" value="EF-hand"/>
    <property type="match status" value="1"/>
</dbReference>
<name>A0A813IEK5_POLGL</name>
<feature type="domain" description="EF-hand" evidence="8">
    <location>
        <begin position="647"/>
        <end position="682"/>
    </location>
</feature>
<evidence type="ECO:0000313" key="9">
    <source>
        <dbReference type="EMBL" id="CAE8648759.1"/>
    </source>
</evidence>
<dbReference type="GO" id="GO:0005509">
    <property type="term" value="F:calcium ion binding"/>
    <property type="evidence" value="ECO:0007669"/>
    <property type="project" value="InterPro"/>
</dbReference>
<dbReference type="Gene3D" id="1.20.120.350">
    <property type="entry name" value="Voltage-gated potassium channels. Chain C"/>
    <property type="match status" value="1"/>
</dbReference>
<dbReference type="PANTHER" id="PTHR10037">
    <property type="entry name" value="VOLTAGE-GATED CATION CHANNEL CALCIUM AND SODIUM"/>
    <property type="match status" value="1"/>
</dbReference>
<feature type="compositionally biased region" description="Basic and acidic residues" evidence="6">
    <location>
        <begin position="196"/>
        <end position="217"/>
    </location>
</feature>
<sequence>MELPGSIPNLLSFENFIKSEPDPTASPTKQLLDEVDRLMHQHRIEMEAYLMEWCQRHETKFEPLPSPASSSLLLPVAPRSGSESEHNKPTPSSSIVQGAPLPVAHERSSSKSSKSSKSSSRLGLVEVFRIAKSNSPASSSLDLLGDEISGSRGGSKSGSPKPGSPRPRVSAAAAGEDGKKEGEGPQQAELQPPRVVWEDEKDKDEGPQAEVHPKSSNDVRAISNAASSFTRSVSLKAVVSPRAKNGTVSFGVVATGSDQPSAPGSGIGSPSAPSKKSIKNMVQKTMLARRTSSKVGGRKSNTQMISDARRLELMAQQTIVQKITSSKTWEVFSVGLILLNSMFIGLTTEYLAQRAQSEARDNKKLSMGEPEAFFVCQVLFTILFTFELTMRWVSDGFFEFWKGGDIGWNALDTTVVLFGIVDLISTMASDANSGGSFTVIRVIRVVRVVRVARVIRVMKFFRELRMMVLSIMSSFKNLTWVILVLGMLFYVFAISFTAAVSDFLESSEMRNDPANKELIDAFGTLDKSILSLYMCMSGGDDWSACYNALQVLPGLYSFLFLGFITFALFAVVNIVTGVFVESAMQSSQADRDSIVQDEIAAQKNYLKAMETLFQEIDDDNSGHITLEEFQGRLDDPRVAAYFNSLKLDVSDAPMLFRLLDEDNSNEVTCEEFVAGCQRLQGESRSLDAKIMQHEVRSLKKSMDSLLQEIFRGDAGKLQDIQKESDARSDSKGSNSKDSGQKPA</sequence>
<feature type="region of interest" description="Disordered" evidence="6">
    <location>
        <begin position="136"/>
        <end position="219"/>
    </location>
</feature>
<dbReference type="Pfam" id="PF00520">
    <property type="entry name" value="Ion_trans"/>
    <property type="match status" value="1"/>
</dbReference>
<dbReference type="Proteomes" id="UP000626109">
    <property type="component" value="Unassembled WGS sequence"/>
</dbReference>
<feature type="region of interest" description="Disordered" evidence="6">
    <location>
        <begin position="716"/>
        <end position="743"/>
    </location>
</feature>
<evidence type="ECO:0000256" key="4">
    <source>
        <dbReference type="ARBA" id="ARBA00022989"/>
    </source>
</evidence>
<evidence type="ECO:0000256" key="3">
    <source>
        <dbReference type="ARBA" id="ARBA00022837"/>
    </source>
</evidence>
<keyword evidence="3" id="KW-0106">Calcium</keyword>
<reference evidence="9" key="1">
    <citation type="submission" date="2021-02" db="EMBL/GenBank/DDBJ databases">
        <authorList>
            <person name="Dougan E. K."/>
            <person name="Rhodes N."/>
            <person name="Thang M."/>
            <person name="Chan C."/>
        </authorList>
    </citation>
    <scope>NUCLEOTIDE SEQUENCE</scope>
</reference>
<feature type="transmembrane region" description="Helical" evidence="7">
    <location>
        <begin position="556"/>
        <end position="580"/>
    </location>
</feature>
<accession>A0A813IEK5</accession>
<keyword evidence="2 7" id="KW-0812">Transmembrane</keyword>
<feature type="compositionally biased region" description="Basic and acidic residues" evidence="6">
    <location>
        <begin position="716"/>
        <end position="730"/>
    </location>
</feature>
<gene>
    <name evidence="9" type="ORF">PGLA2088_LOCUS6843</name>
</gene>
<feature type="transmembrane region" description="Helical" evidence="7">
    <location>
        <begin position="372"/>
        <end position="394"/>
    </location>
</feature>
<dbReference type="InterPro" id="IPR002048">
    <property type="entry name" value="EF_hand_dom"/>
</dbReference>
<evidence type="ECO:0000256" key="5">
    <source>
        <dbReference type="ARBA" id="ARBA00023136"/>
    </source>
</evidence>
<evidence type="ECO:0000256" key="1">
    <source>
        <dbReference type="ARBA" id="ARBA00004141"/>
    </source>
</evidence>
<dbReference type="GO" id="GO:0001518">
    <property type="term" value="C:voltage-gated sodium channel complex"/>
    <property type="evidence" value="ECO:0007669"/>
    <property type="project" value="TreeGrafter"/>
</dbReference>
<comment type="subcellular location">
    <subcellularLocation>
        <location evidence="1">Membrane</location>
        <topology evidence="1">Multi-pass membrane protein</topology>
    </subcellularLocation>
</comment>